<dbReference type="AlphaFoldDB" id="A0A7S2B1A7"/>
<gene>
    <name evidence="1" type="ORF">FPAR1323_LOCUS1149</name>
</gene>
<proteinExistence type="predicted"/>
<reference evidence="1" key="1">
    <citation type="submission" date="2021-01" db="EMBL/GenBank/DDBJ databases">
        <authorList>
            <person name="Corre E."/>
            <person name="Pelletier E."/>
            <person name="Niang G."/>
            <person name="Scheremetjew M."/>
            <person name="Finn R."/>
            <person name="Kale V."/>
            <person name="Holt S."/>
            <person name="Cochrane G."/>
            <person name="Meng A."/>
            <person name="Brown T."/>
            <person name="Cohen L."/>
        </authorList>
    </citation>
    <scope>NUCLEOTIDE SEQUENCE</scope>
    <source>
        <strain evidence="1">RCC1693</strain>
    </source>
</reference>
<protein>
    <submittedName>
        <fullName evidence="1">Uncharacterized protein</fullName>
    </submittedName>
</protein>
<name>A0A7S2B1A7_9STRA</name>
<dbReference type="EMBL" id="HBGT01002072">
    <property type="protein sequence ID" value="CAD9383495.1"/>
    <property type="molecule type" value="Transcribed_RNA"/>
</dbReference>
<evidence type="ECO:0000313" key="1">
    <source>
        <dbReference type="EMBL" id="CAD9383495.1"/>
    </source>
</evidence>
<organism evidence="1">
    <name type="scientific">Florenciella parvula</name>
    <dbReference type="NCBI Taxonomy" id="236787"/>
    <lineage>
        <taxon>Eukaryota</taxon>
        <taxon>Sar</taxon>
        <taxon>Stramenopiles</taxon>
        <taxon>Ochrophyta</taxon>
        <taxon>Dictyochophyceae</taxon>
        <taxon>Florenciellales</taxon>
        <taxon>Florenciella</taxon>
    </lineage>
</organism>
<sequence>MTTHLQPKSPVSLYKVGDKVTGVYKNNAAGKRSNATVVKVSRVDECGASSVRRAGPGGLLDLYCINAWRLMCLLPTCGASDGWCKITLYDIRYDHSGENERGLREAELQGRAQAVDAEVPLAQAEVASVAVPASLASETGGLVTSEPTATMAAPTQA</sequence>
<accession>A0A7S2B1A7</accession>